<dbReference type="AlphaFoldDB" id="A0A1D2KBB4"/>
<dbReference type="RefSeq" id="WP_069125832.1">
    <property type="nucleotide sequence ID" value="NZ_CBCPIX010000001.1"/>
</dbReference>
<feature type="domain" description="Peptidase M16C associated" evidence="1">
    <location>
        <begin position="465"/>
        <end position="715"/>
    </location>
</feature>
<evidence type="ECO:0000313" key="2">
    <source>
        <dbReference type="EMBL" id="ATF25523.1"/>
    </source>
</evidence>
<dbReference type="InterPro" id="IPR007863">
    <property type="entry name" value="Peptidase_M16_C"/>
</dbReference>
<dbReference type="KEGG" id="bths:CNY62_03405"/>
<organism evidence="2 3">
    <name type="scientific">Brochothrix thermosphacta</name>
    <name type="common">Microbacterium thermosphactum</name>
    <dbReference type="NCBI Taxonomy" id="2756"/>
    <lineage>
        <taxon>Bacteria</taxon>
        <taxon>Bacillati</taxon>
        <taxon>Bacillota</taxon>
        <taxon>Bacilli</taxon>
        <taxon>Bacillales</taxon>
        <taxon>Listeriaceae</taxon>
        <taxon>Brochothrix</taxon>
    </lineage>
</organism>
<gene>
    <name evidence="2" type="ORF">CNY62_03405</name>
</gene>
<dbReference type="InterPro" id="IPR013578">
    <property type="entry name" value="Peptidase_M16C_assoc"/>
</dbReference>
<evidence type="ECO:0000259" key="1">
    <source>
        <dbReference type="SMART" id="SM01264"/>
    </source>
</evidence>
<protein>
    <submittedName>
        <fullName evidence="2">Peptidase M16</fullName>
    </submittedName>
</protein>
<dbReference type="InterPro" id="IPR011765">
    <property type="entry name" value="Pept_M16_N"/>
</dbReference>
<dbReference type="InterPro" id="IPR011249">
    <property type="entry name" value="Metalloenz_LuxS/M16"/>
</dbReference>
<dbReference type="FunFam" id="3.30.830.10:FF:000034">
    <property type="entry name" value="presequence protease 1, chloroplastic/mitochondrial"/>
    <property type="match status" value="1"/>
</dbReference>
<dbReference type="GO" id="GO:0046872">
    <property type="term" value="F:metal ion binding"/>
    <property type="evidence" value="ECO:0007669"/>
    <property type="project" value="InterPro"/>
</dbReference>
<dbReference type="SUPFAM" id="SSF63411">
    <property type="entry name" value="LuxS/MPP-like metallohydrolase"/>
    <property type="match status" value="4"/>
</dbReference>
<dbReference type="EMBL" id="CP023483">
    <property type="protein sequence ID" value="ATF25523.1"/>
    <property type="molecule type" value="Genomic_DNA"/>
</dbReference>
<dbReference type="PANTHER" id="PTHR43016:SF13">
    <property type="entry name" value="PRESEQUENCE PROTEASE, MITOCHONDRIAL"/>
    <property type="match status" value="1"/>
</dbReference>
<proteinExistence type="predicted"/>
<dbReference type="Pfam" id="PF00675">
    <property type="entry name" value="Peptidase_M16"/>
    <property type="match status" value="1"/>
</dbReference>
<dbReference type="PANTHER" id="PTHR43016">
    <property type="entry name" value="PRESEQUENCE PROTEASE"/>
    <property type="match status" value="1"/>
</dbReference>
<dbReference type="SMART" id="SM01264">
    <property type="entry name" value="M16C_associated"/>
    <property type="match status" value="1"/>
</dbReference>
<keyword evidence="3" id="KW-1185">Reference proteome</keyword>
<dbReference type="OrthoDB" id="9762027at2"/>
<dbReference type="STRING" id="2756.BFR44_00475"/>
<reference evidence="2 3" key="1">
    <citation type="submission" date="2017-09" db="EMBL/GenBank/DDBJ databases">
        <title>Complete Genome Sequences of Two Strains of the Meat Spoilage Bacterium Brochothrix thermosphacta Isolated from Ground Chicken.</title>
        <authorList>
            <person name="Paoli G.C."/>
            <person name="Wijey C."/>
            <person name="Chen C.-Y."/>
            <person name="Nguyen L."/>
            <person name="Yan X."/>
            <person name="Irwin P.L."/>
        </authorList>
    </citation>
    <scope>NUCLEOTIDE SEQUENCE [LARGE SCALE GENOMIC DNA]</scope>
    <source>
        <strain evidence="2 3">BI</strain>
    </source>
</reference>
<dbReference type="GO" id="GO:0004222">
    <property type="term" value="F:metalloendopeptidase activity"/>
    <property type="evidence" value="ECO:0007669"/>
    <property type="project" value="TreeGrafter"/>
</dbReference>
<evidence type="ECO:0000313" key="3">
    <source>
        <dbReference type="Proteomes" id="UP000243591"/>
    </source>
</evidence>
<dbReference type="Proteomes" id="UP000243591">
    <property type="component" value="Chromosome"/>
</dbReference>
<dbReference type="Gene3D" id="3.30.830.10">
    <property type="entry name" value="Metalloenzyme, LuxS/M16 peptidase-like"/>
    <property type="match status" value="4"/>
</dbReference>
<dbReference type="GO" id="GO:0016485">
    <property type="term" value="P:protein processing"/>
    <property type="evidence" value="ECO:0007669"/>
    <property type="project" value="TreeGrafter"/>
</dbReference>
<dbReference type="Pfam" id="PF05193">
    <property type="entry name" value="Peptidase_M16_C"/>
    <property type="match status" value="1"/>
</dbReference>
<accession>A0A1D2KBB4</accession>
<dbReference type="Pfam" id="PF22516">
    <property type="entry name" value="PreP_C"/>
    <property type="match status" value="1"/>
</dbReference>
<sequence length="974" mass="110633">MLDLQLEARYHGFIYQEREEVEEIKSITHVFEHEKTGAKLLYFENDDTNKVFSISFRTPPEDDTGVFHILEHSVLCGSRKYPLKEPFVELVKGSLNTFLNAMTFSDKTMYPVASQNDKDFHNLMDVYLDAVFHPLLTEKQGILKQEGWHYELNSVEEPIEYKGVVYNEMKGVFSSPEQILMRSIQKSLFPDTPYRYESGGDPIAIPELTYDQFVKDYQRFYNASNSFITLAGDLDILEKLAFLDAEYLSEFEKVENTTAIPYQLALGDLHEEVKEYAVLPTESLDNKSFLSLNYVISDIFDAENYFALDVLEYILLESSAAPLKQALLDAKLGNDVFGMYDNGILQPLFSIVIKNANASDKERFQEVVRETLQKLVSEGIDKDLIESAIMLKEFQLREADFGSMPKGLIYSMRAMDSWLYEGKPATHLAYEKTLTAVKQGLHSPYFEKLIDRYFLNSLHQSLVIVEPSHTLADETNANVTAELNAFKTSLSEQEVADLVVATADLKAQQELVDDEEALKKLPMLTRADLKAEATDYPLSLTKSNDIPVMFYEADTNKIAYIALMFNTSHVAKADVPYLGLLEDLVGQLDTSSYNYSELSNELNIVTGGTSFYNSILSEKAPSEEFQTYFTVKTKILQDEVKNGLAFVTKILKETLFTDKKRITEIVQIIKSRIEMSMNQAGHNIAAARLGSYIEPLSNYSEDIRGLGFYDFICDLTTQLETDFESVQERFTNLLADIISVEALSISVTGDHSIYQEVTQAIEALDLNHSERSNNANRSYELNENSNEGLQTSSKVQYVVKGGKLDNKKYPYNGHITVLKKILSYDYLWNQVRVLGGAYGAGFVMQENGKWLFWSYRDPNLPETLAVYDKVVDYLRTFDASDYEMTKYIIGTMGGMDMPLSPRQEGARAVARHQKGLTVKDIQKTRDEILSTTAEDIREMAQMFADALEDAKICVFGNNEKIQENIDLFDSVRDI</sequence>
<name>A0A1D2KBB4_BROTH</name>
<dbReference type="InterPro" id="IPR055130">
    <property type="entry name" value="PreP_C"/>
</dbReference>
<dbReference type="Pfam" id="PF08367">
    <property type="entry name" value="M16C_assoc"/>
    <property type="match status" value="1"/>
</dbReference>